<dbReference type="Pfam" id="PF11305">
    <property type="entry name" value="DUF3107"/>
    <property type="match status" value="1"/>
</dbReference>
<proteinExistence type="predicted"/>
<name>A0ABN2XRL5_9MICC</name>
<reference evidence="1 2" key="1">
    <citation type="journal article" date="2019" name="Int. J. Syst. Evol. Microbiol.">
        <title>The Global Catalogue of Microorganisms (GCM) 10K type strain sequencing project: providing services to taxonomists for standard genome sequencing and annotation.</title>
        <authorList>
            <consortium name="The Broad Institute Genomics Platform"/>
            <consortium name="The Broad Institute Genome Sequencing Center for Infectious Disease"/>
            <person name="Wu L."/>
            <person name="Ma J."/>
        </authorList>
    </citation>
    <scope>NUCLEOTIDE SEQUENCE [LARGE SCALE GENOMIC DNA]</scope>
    <source>
        <strain evidence="1 2">JCM 15914</strain>
    </source>
</reference>
<evidence type="ECO:0000313" key="2">
    <source>
        <dbReference type="Proteomes" id="UP001500166"/>
    </source>
</evidence>
<keyword evidence="2" id="KW-1185">Reference proteome</keyword>
<protein>
    <submittedName>
        <fullName evidence="1">DUF3107 domain-containing protein</fullName>
    </submittedName>
</protein>
<evidence type="ECO:0000313" key="1">
    <source>
        <dbReference type="EMBL" id="GAA2115017.1"/>
    </source>
</evidence>
<comment type="caution">
    <text evidence="1">The sequence shown here is derived from an EMBL/GenBank/DDBJ whole genome shotgun (WGS) entry which is preliminary data.</text>
</comment>
<gene>
    <name evidence="1" type="ORF">GCM10009824_12680</name>
</gene>
<sequence length="77" mass="8156">MEIKIGIQNVGRELSVNADLTADEVEAKVTEALSSGSPLVLKDSKGTTTVVPSEKIGYVETGTETKRHVGFTPLPQS</sequence>
<dbReference type="RefSeq" id="WP_344224156.1">
    <property type="nucleotide sequence ID" value="NZ_BAAAQA010000014.1"/>
</dbReference>
<organism evidence="1 2">
    <name type="scientific">Kocuria atrinae</name>
    <dbReference type="NCBI Taxonomy" id="592377"/>
    <lineage>
        <taxon>Bacteria</taxon>
        <taxon>Bacillati</taxon>
        <taxon>Actinomycetota</taxon>
        <taxon>Actinomycetes</taxon>
        <taxon>Micrococcales</taxon>
        <taxon>Micrococcaceae</taxon>
        <taxon>Kocuria</taxon>
    </lineage>
</organism>
<accession>A0ABN2XRL5</accession>
<dbReference type="EMBL" id="BAAAQA010000014">
    <property type="protein sequence ID" value="GAA2115017.1"/>
    <property type="molecule type" value="Genomic_DNA"/>
</dbReference>
<dbReference type="InterPro" id="IPR021456">
    <property type="entry name" value="DUF3107"/>
</dbReference>
<dbReference type="Proteomes" id="UP001500166">
    <property type="component" value="Unassembled WGS sequence"/>
</dbReference>